<dbReference type="InterPro" id="IPR043450">
    <property type="entry name" value="CCDC89-like"/>
</dbReference>
<dbReference type="PANTHER" id="PTHR34768">
    <property type="entry name" value="COILED-COIL DOMAIN-CONTAINING PROTEIN 89"/>
    <property type="match status" value="1"/>
</dbReference>
<evidence type="ECO:0000313" key="5">
    <source>
        <dbReference type="EMBL" id="ELU15460.1"/>
    </source>
</evidence>
<dbReference type="HOGENOM" id="CLU_1062609_0_0_1"/>
<evidence type="ECO:0000313" key="7">
    <source>
        <dbReference type="Proteomes" id="UP000014760"/>
    </source>
</evidence>
<evidence type="ECO:0000256" key="1">
    <source>
        <dbReference type="ARBA" id="ARBA00023054"/>
    </source>
</evidence>
<keyword evidence="4" id="KW-0732">Signal</keyword>
<dbReference type="OrthoDB" id="10020070at2759"/>
<evidence type="ECO:0000256" key="3">
    <source>
        <dbReference type="SAM" id="MobiDB-lite"/>
    </source>
</evidence>
<protein>
    <recommendedName>
        <fullName evidence="8">IF rod domain-containing protein</fullName>
    </recommendedName>
</protein>
<dbReference type="PANTHER" id="PTHR34768:SF2">
    <property type="entry name" value="COILED-COIL DOMAIN CONTAINING 89"/>
    <property type="match status" value="1"/>
</dbReference>
<keyword evidence="1 2" id="KW-0175">Coiled coil</keyword>
<keyword evidence="7" id="KW-1185">Reference proteome</keyword>
<feature type="coiled-coil region" evidence="2">
    <location>
        <begin position="174"/>
        <end position="235"/>
    </location>
</feature>
<proteinExistence type="predicted"/>
<reference evidence="5 7" key="2">
    <citation type="journal article" date="2013" name="Nature">
        <title>Insights into bilaterian evolution from three spiralian genomes.</title>
        <authorList>
            <person name="Simakov O."/>
            <person name="Marletaz F."/>
            <person name="Cho S.J."/>
            <person name="Edsinger-Gonzales E."/>
            <person name="Havlak P."/>
            <person name="Hellsten U."/>
            <person name="Kuo D.H."/>
            <person name="Larsson T."/>
            <person name="Lv J."/>
            <person name="Arendt D."/>
            <person name="Savage R."/>
            <person name="Osoegawa K."/>
            <person name="de Jong P."/>
            <person name="Grimwood J."/>
            <person name="Chapman J.A."/>
            <person name="Shapiro H."/>
            <person name="Aerts A."/>
            <person name="Otillar R.P."/>
            <person name="Terry A.Y."/>
            <person name="Boore J.L."/>
            <person name="Grigoriev I.V."/>
            <person name="Lindberg D.R."/>
            <person name="Seaver E.C."/>
            <person name="Weisblat D.A."/>
            <person name="Putnam N.H."/>
            <person name="Rokhsar D.S."/>
        </authorList>
    </citation>
    <scope>NUCLEOTIDE SEQUENCE</scope>
    <source>
        <strain evidence="5 7">I ESC-2004</strain>
    </source>
</reference>
<reference evidence="7" key="1">
    <citation type="submission" date="2012-12" db="EMBL/GenBank/DDBJ databases">
        <authorList>
            <person name="Hellsten U."/>
            <person name="Grimwood J."/>
            <person name="Chapman J.A."/>
            <person name="Shapiro H."/>
            <person name="Aerts A."/>
            <person name="Otillar R.P."/>
            <person name="Terry A.Y."/>
            <person name="Boore J.L."/>
            <person name="Simakov O."/>
            <person name="Marletaz F."/>
            <person name="Cho S.-J."/>
            <person name="Edsinger-Gonzales E."/>
            <person name="Havlak P."/>
            <person name="Kuo D.-H."/>
            <person name="Larsson T."/>
            <person name="Lv J."/>
            <person name="Arendt D."/>
            <person name="Savage R."/>
            <person name="Osoegawa K."/>
            <person name="de Jong P."/>
            <person name="Lindberg D.R."/>
            <person name="Seaver E.C."/>
            <person name="Weisblat D.A."/>
            <person name="Putnam N.H."/>
            <person name="Grigoriev I.V."/>
            <person name="Rokhsar D.S."/>
        </authorList>
    </citation>
    <scope>NUCLEOTIDE SEQUENCE</scope>
    <source>
        <strain evidence="7">I ESC-2004</strain>
    </source>
</reference>
<dbReference type="EMBL" id="AMQN01000656">
    <property type="status" value="NOT_ANNOTATED_CDS"/>
    <property type="molecule type" value="Genomic_DNA"/>
</dbReference>
<sequence length="262" mass="30490">MSITVPLLLAGSCVASAIQAMQKPAKRSGTAMVSVPEVLQQNESHDFGEQVLLQNLRNDNSKLFSKAIEERNEVIRDLEKGIFEIREAYTSLEKKFQNAQEESHNQNENQQREIEDLKRKIKEKEESLTESNRKLQQQMTSKQNSDQSTQMKLMTLAKEKDDLLELAMSRGKIIQEKQTENRKLQQKIFEMEKCVQKMQEKFERDAALVDVNLQVRRLKAELSEVNGMYDDAVQEFNAYRKHSTNLLEKEKELNSRLRHLCD</sequence>
<feature type="compositionally biased region" description="Polar residues" evidence="3">
    <location>
        <begin position="134"/>
        <end position="149"/>
    </location>
</feature>
<feature type="compositionally biased region" description="Basic and acidic residues" evidence="3">
    <location>
        <begin position="124"/>
        <end position="133"/>
    </location>
</feature>
<evidence type="ECO:0000256" key="2">
    <source>
        <dbReference type="SAM" id="Coils"/>
    </source>
</evidence>
<dbReference type="EMBL" id="KB293808">
    <property type="protein sequence ID" value="ELU15460.1"/>
    <property type="molecule type" value="Genomic_DNA"/>
</dbReference>
<dbReference type="OMA" id="AMLCSRI"/>
<reference evidence="6" key="3">
    <citation type="submission" date="2015-06" db="UniProtKB">
        <authorList>
            <consortium name="EnsemblMetazoa"/>
        </authorList>
    </citation>
    <scope>IDENTIFICATION</scope>
</reference>
<evidence type="ECO:0008006" key="8">
    <source>
        <dbReference type="Google" id="ProtNLM"/>
    </source>
</evidence>
<dbReference type="EMBL" id="AMQN01000655">
    <property type="status" value="NOT_ANNOTATED_CDS"/>
    <property type="molecule type" value="Genomic_DNA"/>
</dbReference>
<dbReference type="AlphaFoldDB" id="R7VIB8"/>
<feature type="signal peptide" evidence="4">
    <location>
        <begin position="1"/>
        <end position="15"/>
    </location>
</feature>
<feature type="chain" id="PRO_5011952065" description="IF rod domain-containing protein" evidence="4">
    <location>
        <begin position="16"/>
        <end position="262"/>
    </location>
</feature>
<organism evidence="5">
    <name type="scientific">Capitella teleta</name>
    <name type="common">Polychaete worm</name>
    <dbReference type="NCBI Taxonomy" id="283909"/>
    <lineage>
        <taxon>Eukaryota</taxon>
        <taxon>Metazoa</taxon>
        <taxon>Spiralia</taxon>
        <taxon>Lophotrochozoa</taxon>
        <taxon>Annelida</taxon>
        <taxon>Polychaeta</taxon>
        <taxon>Sedentaria</taxon>
        <taxon>Scolecida</taxon>
        <taxon>Capitellidae</taxon>
        <taxon>Capitella</taxon>
    </lineage>
</organism>
<name>R7VIB8_CAPTE</name>
<dbReference type="Proteomes" id="UP000014760">
    <property type="component" value="Unassembled WGS sequence"/>
</dbReference>
<gene>
    <name evidence="5" type="ORF">CAPTEDRAFT_203410</name>
</gene>
<accession>R7VIB8</accession>
<evidence type="ECO:0000256" key="4">
    <source>
        <dbReference type="SAM" id="SignalP"/>
    </source>
</evidence>
<evidence type="ECO:0000313" key="6">
    <source>
        <dbReference type="EnsemblMetazoa" id="CapteP203410"/>
    </source>
</evidence>
<feature type="region of interest" description="Disordered" evidence="3">
    <location>
        <begin position="124"/>
        <end position="149"/>
    </location>
</feature>
<dbReference type="EnsemblMetazoa" id="CapteT203410">
    <property type="protein sequence ID" value="CapteP203410"/>
    <property type="gene ID" value="CapteG203410"/>
</dbReference>